<dbReference type="InterPro" id="IPR010148">
    <property type="entry name" value="CRISPR-assoc_prot_CT1975"/>
</dbReference>
<dbReference type="EMBL" id="JBHLSV010000004">
    <property type="protein sequence ID" value="MFC0673203.1"/>
    <property type="molecule type" value="Genomic_DNA"/>
</dbReference>
<keyword evidence="2" id="KW-1185">Reference proteome</keyword>
<dbReference type="NCBIfam" id="TIGR01869">
    <property type="entry name" value="casC_Cse4"/>
    <property type="match status" value="1"/>
</dbReference>
<dbReference type="Pfam" id="PF09344">
    <property type="entry name" value="Cas_CT1975"/>
    <property type="match status" value="1"/>
</dbReference>
<comment type="caution">
    <text evidence="1">The sequence shown here is derived from an EMBL/GenBank/DDBJ whole genome shotgun (WGS) entry which is preliminary data.</text>
</comment>
<reference evidence="1 2" key="1">
    <citation type="submission" date="2024-09" db="EMBL/GenBank/DDBJ databases">
        <authorList>
            <person name="Sun Q."/>
            <person name="Mori K."/>
        </authorList>
    </citation>
    <scope>NUCLEOTIDE SEQUENCE [LARGE SCALE GENOMIC DNA]</scope>
    <source>
        <strain evidence="1 2">CICC 10874</strain>
    </source>
</reference>
<evidence type="ECO:0000313" key="2">
    <source>
        <dbReference type="Proteomes" id="UP001589793"/>
    </source>
</evidence>
<dbReference type="Proteomes" id="UP001589793">
    <property type="component" value="Unassembled WGS sequence"/>
</dbReference>
<evidence type="ECO:0000313" key="1">
    <source>
        <dbReference type="EMBL" id="MFC0673203.1"/>
    </source>
</evidence>
<accession>A0ABV6R8C1</accession>
<gene>
    <name evidence="1" type="primary">cas7e</name>
    <name evidence="1" type="ORF">ACFFF6_04450</name>
</gene>
<sequence length="380" mass="41242">MTFVLDIHALHTLPPSNINRDDTGAPKSAVFGGVPRHRVSSQSWKRAIRNDFETSLGREHVGYRTKRVADLVADRIVALTGETWDRERADAAAESIFTAAGIKVTKPTPPKTEDQDEKARGAETGYLLFLSPRQLENAARLLVEKDGQKLTKKEAKEVLDDSHSVDIAMFGRMVADASDFNVDASVQVAHAIGIHESEPEFDYYTAVDDIVEDNEETGAGMIGTTQMISSTLYRFATIDLESLTENLGDAAVAQDAAAAFVSSFISSLPTGKQNSFAHNTLPELVYVTLRDTRSISLVNAFENPVRAQDGESRREKGAQALAEEAATLQKEYGFEPLESFVLGLGDMTSAFEGLAARVTLPELGDKLREALAAHSGKPSA</sequence>
<proteinExistence type="predicted"/>
<dbReference type="RefSeq" id="WP_376978585.1">
    <property type="nucleotide sequence ID" value="NZ_JBHLSV010000004.1"/>
</dbReference>
<organism evidence="1 2">
    <name type="scientific">Brachybacterium hainanense</name>
    <dbReference type="NCBI Taxonomy" id="1541174"/>
    <lineage>
        <taxon>Bacteria</taxon>
        <taxon>Bacillati</taxon>
        <taxon>Actinomycetota</taxon>
        <taxon>Actinomycetes</taxon>
        <taxon>Micrococcales</taxon>
        <taxon>Dermabacteraceae</taxon>
        <taxon>Brachybacterium</taxon>
    </lineage>
</organism>
<protein>
    <submittedName>
        <fullName evidence="1">Type I-E CRISPR-associated protein Cas7/Cse4/CasC</fullName>
    </submittedName>
</protein>
<name>A0ABV6R8C1_9MICO</name>